<evidence type="ECO:0000313" key="1">
    <source>
        <dbReference type="EMBL" id="KAJ9659253.1"/>
    </source>
</evidence>
<reference evidence="1" key="1">
    <citation type="submission" date="2022-10" db="EMBL/GenBank/DDBJ databases">
        <title>Culturing micro-colonial fungi from biological soil crusts in the Mojave desert and describing Neophaeococcomyces mojavensis, and introducing the new genera and species Taxawa tesnikishii.</title>
        <authorList>
            <person name="Kurbessoian T."/>
            <person name="Stajich J.E."/>
        </authorList>
    </citation>
    <scope>NUCLEOTIDE SEQUENCE</scope>
    <source>
        <strain evidence="1">JES_112</strain>
    </source>
</reference>
<dbReference type="Proteomes" id="UP001172386">
    <property type="component" value="Unassembled WGS sequence"/>
</dbReference>
<dbReference type="EMBL" id="JAPDRQ010000042">
    <property type="protein sequence ID" value="KAJ9659253.1"/>
    <property type="molecule type" value="Genomic_DNA"/>
</dbReference>
<organism evidence="1 2">
    <name type="scientific">Neophaeococcomyces mojaviensis</name>
    <dbReference type="NCBI Taxonomy" id="3383035"/>
    <lineage>
        <taxon>Eukaryota</taxon>
        <taxon>Fungi</taxon>
        <taxon>Dikarya</taxon>
        <taxon>Ascomycota</taxon>
        <taxon>Pezizomycotina</taxon>
        <taxon>Eurotiomycetes</taxon>
        <taxon>Chaetothyriomycetidae</taxon>
        <taxon>Chaetothyriales</taxon>
        <taxon>Chaetothyriales incertae sedis</taxon>
        <taxon>Neophaeococcomyces</taxon>
    </lineage>
</organism>
<accession>A0ACC3ABX7</accession>
<sequence length="621" mass="69720">MDALDECKTEDMDTVLQLWSNLSHITNVRLRLFLTSRPELPIQSGFNKMSPGAHHDMILHEVPRPIVHHDILPFLEDKFAEIRKKYNVDPLSGTPLPDDWPNNKILQELTNMAVPLFIVAATVSRFVDDEERDPQVQLNKVLQDREIGSQMAQTYLPVLKQMAASWNNRADGWQLYDEFRTVVGSIITLAEPLSKAALAALLNIPPETVALRLKPLRSVLQIRMDKESLIHPLHLSFSEFLTSQELQNQPFGVDGPATHGMLVNQCLELLSHPRPEGLSENMCNLTYPGQPRRDLAPAMVQARLPPAIQYACRYWTHHAQQSRTEIRDDGDVHNFLQRHFLHWLEALSLLDRLAEAIKYVQILQSLVSPQDSTRVSAFLEDARRFVLANRYIGELAPLQLYSSAIVFAPQTSVVRQVCGQIPVWVTECPITPATWSLELQKLEGHTDSVTAVAFPPDGSLLASASEDQTVRLWNARTGQAVQTLKGHTDYVKAVAFSPDGSLLASASYDKTVRLWNPVTGEQLQRLDGDPLINDISFTMDNKTLLTNRGPICIGIDPASVKTLNADGDNTLILNHDWLEHGGHRILWLPQEYRSDVSAFYGSRLAIGQKSGRVSFLSIEYA</sequence>
<gene>
    <name evidence="1" type="ORF">H2198_003257</name>
</gene>
<keyword evidence="2" id="KW-1185">Reference proteome</keyword>
<proteinExistence type="predicted"/>
<protein>
    <submittedName>
        <fullName evidence="1">Uncharacterized protein</fullName>
    </submittedName>
</protein>
<name>A0ACC3ABX7_9EURO</name>
<comment type="caution">
    <text evidence="1">The sequence shown here is derived from an EMBL/GenBank/DDBJ whole genome shotgun (WGS) entry which is preliminary data.</text>
</comment>
<evidence type="ECO:0000313" key="2">
    <source>
        <dbReference type="Proteomes" id="UP001172386"/>
    </source>
</evidence>